<reference evidence="2" key="1">
    <citation type="journal article" date="2015" name="Nature">
        <title>Complex archaea that bridge the gap between prokaryotes and eukaryotes.</title>
        <authorList>
            <person name="Spang A."/>
            <person name="Saw J.H."/>
            <person name="Jorgensen S.L."/>
            <person name="Zaremba-Niedzwiedzka K."/>
            <person name="Martijn J."/>
            <person name="Lind A.E."/>
            <person name="van Eijk R."/>
            <person name="Schleper C."/>
            <person name="Guy L."/>
            <person name="Ettema T.J."/>
        </authorList>
    </citation>
    <scope>NUCLEOTIDE SEQUENCE</scope>
</reference>
<evidence type="ECO:0000256" key="1">
    <source>
        <dbReference type="SAM" id="MobiDB-lite"/>
    </source>
</evidence>
<dbReference type="Gene3D" id="3.40.50.150">
    <property type="entry name" value="Vaccinia Virus protein VP39"/>
    <property type="match status" value="1"/>
</dbReference>
<evidence type="ECO:0000313" key="2">
    <source>
        <dbReference type="EMBL" id="KKK84390.1"/>
    </source>
</evidence>
<dbReference type="PRINTS" id="PR00507">
    <property type="entry name" value="N12N6MTFRASE"/>
</dbReference>
<organism evidence="2">
    <name type="scientific">marine sediment metagenome</name>
    <dbReference type="NCBI Taxonomy" id="412755"/>
    <lineage>
        <taxon>unclassified sequences</taxon>
        <taxon>metagenomes</taxon>
        <taxon>ecological metagenomes</taxon>
    </lineage>
</organism>
<feature type="compositionally biased region" description="Polar residues" evidence="1">
    <location>
        <begin position="398"/>
        <end position="407"/>
    </location>
</feature>
<sequence>GPSDAYDVLETAINQYLKLNKRKPTGSSADAVSDAQSIENLLNKIPTQTNRSGEKDALQQFSTPPHYSYAVAWAANIDKNDIVLEPSAGTGSLAIHALNAGPKEINVNELSERRRKLLKIFGFDNIFGEDAEQIHNILPQENRPSVVLMNPPFSKTAGRMGDKKVQGTDLKHIDAALAYLQDGGRLVAIMGRPLHEEQGESSRFKNWLKKVQKEHNVRANVFVGRKVYKKYGTQFPTRVLIIDKTGPQTGKIVGGTVDTIPDLLHTIQGVRNDRQRVKQEPSRTVVPEEGKRPKPAIPVQPPVTPAVTIEPGERPDRPLAAGPAAAPKPSRADVRVGPAQGPADVTTKPEPGRPEKVEVRRAEPTTPGKPGQGFEMGLRSTSTALVPFWLKPGVVSPPNLSETIHLSSRTDVE</sequence>
<proteinExistence type="predicted"/>
<name>A0A0F8ZEP9_9ZZZZ</name>
<feature type="compositionally biased region" description="Basic and acidic residues" evidence="1">
    <location>
        <begin position="350"/>
        <end position="363"/>
    </location>
</feature>
<dbReference type="EMBL" id="LAZR01051801">
    <property type="protein sequence ID" value="KKK84390.1"/>
    <property type="molecule type" value="Genomic_DNA"/>
</dbReference>
<gene>
    <name evidence="2" type="ORF">LCGC14_2783820</name>
</gene>
<feature type="compositionally biased region" description="Low complexity" evidence="1">
    <location>
        <begin position="318"/>
        <end position="329"/>
    </location>
</feature>
<dbReference type="AlphaFoldDB" id="A0A0F8ZEP9"/>
<feature type="compositionally biased region" description="Basic and acidic residues" evidence="1">
    <location>
        <begin position="272"/>
        <end position="292"/>
    </location>
</feature>
<accession>A0A0F8ZEP9</accession>
<evidence type="ECO:0008006" key="3">
    <source>
        <dbReference type="Google" id="ProtNLM"/>
    </source>
</evidence>
<feature type="region of interest" description="Disordered" evidence="1">
    <location>
        <begin position="391"/>
        <end position="413"/>
    </location>
</feature>
<dbReference type="SUPFAM" id="SSF53335">
    <property type="entry name" value="S-adenosyl-L-methionine-dependent methyltransferases"/>
    <property type="match status" value="1"/>
</dbReference>
<feature type="compositionally biased region" description="Pro residues" evidence="1">
    <location>
        <begin position="295"/>
        <end position="304"/>
    </location>
</feature>
<feature type="region of interest" description="Disordered" evidence="1">
    <location>
        <begin position="272"/>
        <end position="378"/>
    </location>
</feature>
<dbReference type="CDD" id="cd02440">
    <property type="entry name" value="AdoMet_MTases"/>
    <property type="match status" value="1"/>
</dbReference>
<feature type="non-terminal residue" evidence="2">
    <location>
        <position position="1"/>
    </location>
</feature>
<dbReference type="InterPro" id="IPR029063">
    <property type="entry name" value="SAM-dependent_MTases_sf"/>
</dbReference>
<feature type="non-terminal residue" evidence="2">
    <location>
        <position position="413"/>
    </location>
</feature>
<comment type="caution">
    <text evidence="2">The sequence shown here is derived from an EMBL/GenBank/DDBJ whole genome shotgun (WGS) entry which is preliminary data.</text>
</comment>
<protein>
    <recommendedName>
        <fullName evidence="3">Methyltransferase small domain-containing protein</fullName>
    </recommendedName>
</protein>